<accession>A0A917UCA6</accession>
<dbReference type="Gene3D" id="3.90.1200.10">
    <property type="match status" value="1"/>
</dbReference>
<dbReference type="Pfam" id="PF01636">
    <property type="entry name" value="APH"/>
    <property type="match status" value="1"/>
</dbReference>
<reference evidence="2" key="1">
    <citation type="journal article" date="2014" name="Int. J. Syst. Evol. Microbiol.">
        <title>Complete genome sequence of Corynebacterium casei LMG S-19264T (=DSM 44701T), isolated from a smear-ripened cheese.</title>
        <authorList>
            <consortium name="US DOE Joint Genome Institute (JGI-PGF)"/>
            <person name="Walter F."/>
            <person name="Albersmeier A."/>
            <person name="Kalinowski J."/>
            <person name="Ruckert C."/>
        </authorList>
    </citation>
    <scope>NUCLEOTIDE SEQUENCE</scope>
    <source>
        <strain evidence="2">JCM 19831</strain>
    </source>
</reference>
<dbReference type="EMBL" id="BMPI01000080">
    <property type="protein sequence ID" value="GGM79252.1"/>
    <property type="molecule type" value="Genomic_DNA"/>
</dbReference>
<dbReference type="RefSeq" id="WP_190256780.1">
    <property type="nucleotide sequence ID" value="NZ_BMPI01000080.1"/>
</dbReference>
<proteinExistence type="predicted"/>
<sequence length="285" mass="30567">MHEGEVPTDAELVRLLLAAQFPAWAGLPVTPVASGGTDNAIYRLGDELAVRLPRIDWATGQIALEETWLPLLAPRLPVAVPAPLAVGEPGFGYPYQWGVYRWLPGTNPGVVPALDIADFVVALRRVEATGGPPARAGGRGAPIDPAAVPPPIQQLAGEYDAERLTEIWRSDASVPPWSGPPTWLHGDLHGGNVLVDDGRLSAVIDWSCLAVGDPAIDLLPAWSLLDGADRPAFRDRVGADEPQWRRGRCWALTMAVNALPYYRDTNPFLAGLARRLIAEVLADVG</sequence>
<evidence type="ECO:0000313" key="2">
    <source>
        <dbReference type="EMBL" id="GGM79252.1"/>
    </source>
</evidence>
<gene>
    <name evidence="2" type="ORF">GCM10007977_095950</name>
</gene>
<dbReference type="Gene3D" id="3.30.200.20">
    <property type="entry name" value="Phosphorylase Kinase, domain 1"/>
    <property type="match status" value="1"/>
</dbReference>
<name>A0A917UCA6_9ACTN</name>
<dbReference type="Proteomes" id="UP000642070">
    <property type="component" value="Unassembled WGS sequence"/>
</dbReference>
<reference evidence="2" key="2">
    <citation type="submission" date="2020-09" db="EMBL/GenBank/DDBJ databases">
        <authorList>
            <person name="Sun Q."/>
            <person name="Ohkuma M."/>
        </authorList>
    </citation>
    <scope>NUCLEOTIDE SEQUENCE</scope>
    <source>
        <strain evidence="2">JCM 19831</strain>
    </source>
</reference>
<dbReference type="AlphaFoldDB" id="A0A917UCA6"/>
<comment type="caution">
    <text evidence="2">The sequence shown here is derived from an EMBL/GenBank/DDBJ whole genome shotgun (WGS) entry which is preliminary data.</text>
</comment>
<feature type="domain" description="Aminoglycoside phosphotransferase" evidence="1">
    <location>
        <begin position="33"/>
        <end position="248"/>
    </location>
</feature>
<evidence type="ECO:0000259" key="1">
    <source>
        <dbReference type="Pfam" id="PF01636"/>
    </source>
</evidence>
<protein>
    <recommendedName>
        <fullName evidence="1">Aminoglycoside phosphotransferase domain-containing protein</fullName>
    </recommendedName>
</protein>
<dbReference type="InterPro" id="IPR002575">
    <property type="entry name" value="Aminoglycoside_PTrfase"/>
</dbReference>
<dbReference type="InterPro" id="IPR051678">
    <property type="entry name" value="AGP_Transferase"/>
</dbReference>
<dbReference type="InterPro" id="IPR011009">
    <property type="entry name" value="Kinase-like_dom_sf"/>
</dbReference>
<organism evidence="2 3">
    <name type="scientific">Dactylosporangium sucinum</name>
    <dbReference type="NCBI Taxonomy" id="1424081"/>
    <lineage>
        <taxon>Bacteria</taxon>
        <taxon>Bacillati</taxon>
        <taxon>Actinomycetota</taxon>
        <taxon>Actinomycetes</taxon>
        <taxon>Micromonosporales</taxon>
        <taxon>Micromonosporaceae</taxon>
        <taxon>Dactylosporangium</taxon>
    </lineage>
</organism>
<evidence type="ECO:0000313" key="3">
    <source>
        <dbReference type="Proteomes" id="UP000642070"/>
    </source>
</evidence>
<keyword evidence="3" id="KW-1185">Reference proteome</keyword>
<dbReference type="CDD" id="cd05155">
    <property type="entry name" value="APH_ChoK_like_1"/>
    <property type="match status" value="1"/>
</dbReference>
<dbReference type="PANTHER" id="PTHR21310">
    <property type="entry name" value="AMINOGLYCOSIDE PHOSPHOTRANSFERASE-RELATED-RELATED"/>
    <property type="match status" value="1"/>
</dbReference>
<dbReference type="SUPFAM" id="SSF56112">
    <property type="entry name" value="Protein kinase-like (PK-like)"/>
    <property type="match status" value="1"/>
</dbReference>
<dbReference type="PANTHER" id="PTHR21310:SF42">
    <property type="entry name" value="BIFUNCTIONAL AAC_APH"/>
    <property type="match status" value="1"/>
</dbReference>